<evidence type="ECO:0000313" key="3">
    <source>
        <dbReference type="Proteomes" id="UP001241758"/>
    </source>
</evidence>
<accession>A0ABT6WZI7</accession>
<dbReference type="PROSITE" id="PS51186">
    <property type="entry name" value="GNAT"/>
    <property type="match status" value="1"/>
</dbReference>
<proteinExistence type="predicted"/>
<gene>
    <name evidence="2" type="ORF">QLQ12_41895</name>
</gene>
<dbReference type="SUPFAM" id="SSF55729">
    <property type="entry name" value="Acyl-CoA N-acyltransferases (Nat)"/>
    <property type="match status" value="1"/>
</dbReference>
<dbReference type="InterPro" id="IPR000182">
    <property type="entry name" value="GNAT_dom"/>
</dbReference>
<name>A0ABT6WZI7_9ACTN</name>
<reference evidence="2 3" key="1">
    <citation type="submission" date="2023-05" db="EMBL/GenBank/DDBJ databases">
        <title>Actinoplanes sp. NEAU-A12 genome sequencing.</title>
        <authorList>
            <person name="Wang Z.-S."/>
        </authorList>
    </citation>
    <scope>NUCLEOTIDE SEQUENCE [LARGE SCALE GENOMIC DNA]</scope>
    <source>
        <strain evidence="2 3">NEAU-A12</strain>
    </source>
</reference>
<evidence type="ECO:0000313" key="2">
    <source>
        <dbReference type="EMBL" id="MDI6105158.1"/>
    </source>
</evidence>
<protein>
    <submittedName>
        <fullName evidence="2">GNAT family N-acetyltransferase</fullName>
    </submittedName>
</protein>
<dbReference type="InterPro" id="IPR016181">
    <property type="entry name" value="Acyl_CoA_acyltransferase"/>
</dbReference>
<dbReference type="RefSeq" id="WP_282766626.1">
    <property type="nucleotide sequence ID" value="NZ_JASCTH010000041.1"/>
</dbReference>
<comment type="caution">
    <text evidence="2">The sequence shown here is derived from an EMBL/GenBank/DDBJ whole genome shotgun (WGS) entry which is preliminary data.</text>
</comment>
<keyword evidence="3" id="KW-1185">Reference proteome</keyword>
<sequence>MLFPHTASRRIRLRPATTTDRADFFQTVVRAGMGSSRQVARPTTRVAKPHAAFLVVLRSTDETIGFSTLHTLDPAGHIQCGVYLDPQRAKLGVGSETVQLTINYAFATLDVDKVITQTTEASFASFGVTTEDNQASRVQADHLYFRGQLWDQYGFHVDRQEWDDYVDRKADRVLPSPLEWRAAPHQHFGIR</sequence>
<evidence type="ECO:0000259" key="1">
    <source>
        <dbReference type="PROSITE" id="PS51186"/>
    </source>
</evidence>
<dbReference type="Gene3D" id="3.40.630.30">
    <property type="match status" value="1"/>
</dbReference>
<dbReference type="Proteomes" id="UP001241758">
    <property type="component" value="Unassembled WGS sequence"/>
</dbReference>
<dbReference type="Pfam" id="PF13302">
    <property type="entry name" value="Acetyltransf_3"/>
    <property type="match status" value="1"/>
</dbReference>
<feature type="domain" description="N-acetyltransferase" evidence="1">
    <location>
        <begin position="11"/>
        <end position="179"/>
    </location>
</feature>
<organism evidence="2 3">
    <name type="scientific">Actinoplanes sandaracinus</name>
    <dbReference type="NCBI Taxonomy" id="3045177"/>
    <lineage>
        <taxon>Bacteria</taxon>
        <taxon>Bacillati</taxon>
        <taxon>Actinomycetota</taxon>
        <taxon>Actinomycetes</taxon>
        <taxon>Micromonosporales</taxon>
        <taxon>Micromonosporaceae</taxon>
        <taxon>Actinoplanes</taxon>
    </lineage>
</organism>
<dbReference type="EMBL" id="JASCTH010000041">
    <property type="protein sequence ID" value="MDI6105158.1"/>
    <property type="molecule type" value="Genomic_DNA"/>
</dbReference>